<dbReference type="Proteomes" id="UP001167831">
    <property type="component" value="Unassembled WGS sequence"/>
</dbReference>
<dbReference type="EMBL" id="JAUEIE010000005">
    <property type="protein sequence ID" value="MDN0022749.1"/>
    <property type="molecule type" value="Genomic_DNA"/>
</dbReference>
<evidence type="ECO:0000313" key="1">
    <source>
        <dbReference type="EMBL" id="MDN0022749.1"/>
    </source>
</evidence>
<sequence length="73" mass="8335">MKEETKKQVRIAIVGLFGVLALICATSEPINQDTWFKDFFISKSIAALFGYIAYRLAKYWESKGLLPEMDDDV</sequence>
<gene>
    <name evidence="1" type="ORF">QVN81_06880</name>
</gene>
<protein>
    <submittedName>
        <fullName evidence="1">Uncharacterized protein</fullName>
    </submittedName>
</protein>
<keyword evidence="2" id="KW-1185">Reference proteome</keyword>
<reference evidence="1" key="1">
    <citation type="submission" date="2023-06" db="EMBL/GenBank/DDBJ databases">
        <authorList>
            <person name="Zeman M."/>
            <person name="Kubasova T."/>
            <person name="Jahodarova E."/>
            <person name="Nykrynova M."/>
            <person name="Rychlik I."/>
        </authorList>
    </citation>
    <scope>NUCLEOTIDE SEQUENCE</scope>
    <source>
        <strain evidence="1">ET37</strain>
    </source>
</reference>
<proteinExistence type="predicted"/>
<name>A0ABT7WXR5_9BACT</name>
<accession>A0ABT7WXR5</accession>
<comment type="caution">
    <text evidence="1">The sequence shown here is derived from an EMBL/GenBank/DDBJ whole genome shotgun (WGS) entry which is preliminary data.</text>
</comment>
<dbReference type="RefSeq" id="WP_087278136.1">
    <property type="nucleotide sequence ID" value="NZ_JAUEIE010000005.1"/>
</dbReference>
<evidence type="ECO:0000313" key="2">
    <source>
        <dbReference type="Proteomes" id="UP001167831"/>
    </source>
</evidence>
<organism evidence="1 2">
    <name type="scientific">Leyella lascolaii</name>
    <dbReference type="NCBI Taxonomy" id="1776379"/>
    <lineage>
        <taxon>Bacteria</taxon>
        <taxon>Pseudomonadati</taxon>
        <taxon>Bacteroidota</taxon>
        <taxon>Bacteroidia</taxon>
        <taxon>Bacteroidales</taxon>
        <taxon>Prevotellaceae</taxon>
        <taxon>Leyella</taxon>
    </lineage>
</organism>
<reference evidence="1" key="2">
    <citation type="submission" date="2024-05" db="EMBL/GenBank/DDBJ databases">
        <title>Identification and characterization of horizontal gene transfer across gut microbiota members of farm animals based on homology search.</title>
        <authorList>
            <person name="Schwarzerova J."/>
            <person name="Nykrynova M."/>
            <person name="Jureckova K."/>
            <person name="Cejkova D."/>
            <person name="Rychlik I."/>
        </authorList>
    </citation>
    <scope>NUCLEOTIDE SEQUENCE</scope>
    <source>
        <strain evidence="1">ET37</strain>
    </source>
</reference>